<keyword evidence="1" id="KW-0812">Transmembrane</keyword>
<accession>A0ABW2NL58</accession>
<keyword evidence="1" id="KW-1133">Transmembrane helix</keyword>
<keyword evidence="1" id="KW-0472">Membrane</keyword>
<dbReference type="Proteomes" id="UP001596549">
    <property type="component" value="Unassembled WGS sequence"/>
</dbReference>
<evidence type="ECO:0008006" key="4">
    <source>
        <dbReference type="Google" id="ProtNLM"/>
    </source>
</evidence>
<sequence length="483" mass="54041">MEKKLKTLHTTMDDQLTQHKVFTEKDEKAVLEKINDLRYRKMKPQKRRNIAPQLLTAAVVAGLAFTGYEVMNHDKAPSTAVEQNETKELFAAPSEQFSQPQGTLIYDEEKNTVDVSGIVTNTSQKKGAPFKLKLRLTNEELIKAAGMSEVLLDVPAGEIEAGESFTFDYSIPLSSKIDRSSLENSVEAVFYNEKRVLSSFVFQDLKVNEEKNYLVVTGLQINSADELKAGESMQLEVFAVMDDTRPTDIGVGPQEAVKHGEVTFEVRDPDVLTVSEEGFVTAAANPVKDETVITVRFTGHDGTEFEKEVPVKVMSEYPLATPETRAFYEQFTWGMTKEEVIKLQGKNGTTTSSGSLRYPFSYFSKYSFTTKLTYISYGFQNNKLSTITILFNTNFPFDAKSQSYDGSEQVKPVYEFVYNVFDPHSKVNIPAFSLEPTTWTNGNTKFLVHFDYGFNVNPPNDAVTSTMINLQPAGNADGVKVVK</sequence>
<dbReference type="RefSeq" id="WP_379747952.1">
    <property type="nucleotide sequence ID" value="NZ_JBHTCP010000013.1"/>
</dbReference>
<comment type="caution">
    <text evidence="2">The sequence shown here is derived from an EMBL/GenBank/DDBJ whole genome shotgun (WGS) entry which is preliminary data.</text>
</comment>
<dbReference type="Gene3D" id="2.60.40.1080">
    <property type="match status" value="1"/>
</dbReference>
<proteinExistence type="predicted"/>
<evidence type="ECO:0000256" key="1">
    <source>
        <dbReference type="SAM" id="Phobius"/>
    </source>
</evidence>
<gene>
    <name evidence="2" type="ORF">ACFQPF_06960</name>
</gene>
<organism evidence="2 3">
    <name type="scientific">Fictibacillus iocasae</name>
    <dbReference type="NCBI Taxonomy" id="2715437"/>
    <lineage>
        <taxon>Bacteria</taxon>
        <taxon>Bacillati</taxon>
        <taxon>Bacillota</taxon>
        <taxon>Bacilli</taxon>
        <taxon>Bacillales</taxon>
        <taxon>Fictibacillaceae</taxon>
        <taxon>Fictibacillus</taxon>
    </lineage>
</organism>
<name>A0ABW2NL58_9BACL</name>
<evidence type="ECO:0000313" key="2">
    <source>
        <dbReference type="EMBL" id="MFC7371410.1"/>
    </source>
</evidence>
<reference evidence="3" key="1">
    <citation type="journal article" date="2019" name="Int. J. Syst. Evol. Microbiol.">
        <title>The Global Catalogue of Microorganisms (GCM) 10K type strain sequencing project: providing services to taxonomists for standard genome sequencing and annotation.</title>
        <authorList>
            <consortium name="The Broad Institute Genomics Platform"/>
            <consortium name="The Broad Institute Genome Sequencing Center for Infectious Disease"/>
            <person name="Wu L."/>
            <person name="Ma J."/>
        </authorList>
    </citation>
    <scope>NUCLEOTIDE SEQUENCE [LARGE SCALE GENOMIC DNA]</scope>
    <source>
        <strain evidence="3">NBRC 106396</strain>
    </source>
</reference>
<evidence type="ECO:0000313" key="3">
    <source>
        <dbReference type="Proteomes" id="UP001596549"/>
    </source>
</evidence>
<dbReference type="EMBL" id="JBHTCP010000013">
    <property type="protein sequence ID" value="MFC7371410.1"/>
    <property type="molecule type" value="Genomic_DNA"/>
</dbReference>
<protein>
    <recommendedName>
        <fullName evidence="4">DUF4179 domain-containing protein</fullName>
    </recommendedName>
</protein>
<keyword evidence="3" id="KW-1185">Reference proteome</keyword>
<feature type="transmembrane region" description="Helical" evidence="1">
    <location>
        <begin position="50"/>
        <end position="68"/>
    </location>
</feature>